<keyword evidence="1" id="KW-0732">Signal</keyword>
<organism evidence="3 4">
    <name type="scientific">Argiope bruennichi</name>
    <name type="common">Wasp spider</name>
    <name type="synonym">Aranea bruennichi</name>
    <dbReference type="NCBI Taxonomy" id="94029"/>
    <lineage>
        <taxon>Eukaryota</taxon>
        <taxon>Metazoa</taxon>
        <taxon>Ecdysozoa</taxon>
        <taxon>Arthropoda</taxon>
        <taxon>Chelicerata</taxon>
        <taxon>Arachnida</taxon>
        <taxon>Araneae</taxon>
        <taxon>Araneomorphae</taxon>
        <taxon>Entelegynae</taxon>
        <taxon>Araneoidea</taxon>
        <taxon>Araneidae</taxon>
        <taxon>Argiope</taxon>
    </lineage>
</organism>
<evidence type="ECO:0000313" key="3">
    <source>
        <dbReference type="EMBL" id="KAF8763261.1"/>
    </source>
</evidence>
<dbReference type="Proteomes" id="UP000807504">
    <property type="component" value="Unassembled WGS sequence"/>
</dbReference>
<feature type="signal peptide" evidence="1">
    <location>
        <begin position="1"/>
        <end position="18"/>
    </location>
</feature>
<dbReference type="CDD" id="cd19941">
    <property type="entry name" value="TIL"/>
    <property type="match status" value="1"/>
</dbReference>
<dbReference type="SUPFAM" id="SSF57567">
    <property type="entry name" value="Serine protease inhibitors"/>
    <property type="match status" value="1"/>
</dbReference>
<dbReference type="EMBL" id="JABXBU010002231">
    <property type="protein sequence ID" value="KAF8763261.1"/>
    <property type="molecule type" value="Genomic_DNA"/>
</dbReference>
<comment type="caution">
    <text evidence="3">The sequence shown here is derived from an EMBL/GenBank/DDBJ whole genome shotgun (WGS) entry which is preliminary data.</text>
</comment>
<dbReference type="Pfam" id="PF01826">
    <property type="entry name" value="TIL"/>
    <property type="match status" value="1"/>
</dbReference>
<feature type="chain" id="PRO_5035868823" description="TIL domain-containing protein" evidence="1">
    <location>
        <begin position="19"/>
        <end position="94"/>
    </location>
</feature>
<dbReference type="InterPro" id="IPR002919">
    <property type="entry name" value="TIL_dom"/>
</dbReference>
<evidence type="ECO:0000259" key="2">
    <source>
        <dbReference type="Pfam" id="PF01826"/>
    </source>
</evidence>
<feature type="domain" description="TIL" evidence="2">
    <location>
        <begin position="38"/>
        <end position="93"/>
    </location>
</feature>
<name>A0A8T0E002_ARGBR</name>
<evidence type="ECO:0000313" key="4">
    <source>
        <dbReference type="Proteomes" id="UP000807504"/>
    </source>
</evidence>
<keyword evidence="4" id="KW-1185">Reference proteome</keyword>
<gene>
    <name evidence="3" type="ORF">HNY73_021463</name>
</gene>
<dbReference type="AlphaFoldDB" id="A0A8T0E002"/>
<sequence>MKAAIFLCCVLLVISIDAQDDFKIDQNFYKNFGYDVNCNENQTFSEYSMCEKRCDQMNPPENCPDVDYVGCGCKDGYIPVDKSFHKCVLPQDCP</sequence>
<dbReference type="InterPro" id="IPR036084">
    <property type="entry name" value="Ser_inhib-like_sf"/>
</dbReference>
<reference evidence="3" key="1">
    <citation type="journal article" date="2020" name="bioRxiv">
        <title>Chromosome-level reference genome of the European wasp spider Argiope bruennichi: a resource for studies on range expansion and evolutionary adaptation.</title>
        <authorList>
            <person name="Sheffer M.M."/>
            <person name="Hoppe A."/>
            <person name="Krehenwinkel H."/>
            <person name="Uhl G."/>
            <person name="Kuss A.W."/>
            <person name="Jensen L."/>
            <person name="Jensen C."/>
            <person name="Gillespie R.G."/>
            <person name="Hoff K.J."/>
            <person name="Prost S."/>
        </authorList>
    </citation>
    <scope>NUCLEOTIDE SEQUENCE</scope>
</reference>
<dbReference type="Gene3D" id="2.10.25.10">
    <property type="entry name" value="Laminin"/>
    <property type="match status" value="1"/>
</dbReference>
<accession>A0A8T0E002</accession>
<evidence type="ECO:0000256" key="1">
    <source>
        <dbReference type="SAM" id="SignalP"/>
    </source>
</evidence>
<proteinExistence type="predicted"/>
<reference evidence="3" key="2">
    <citation type="submission" date="2020-06" db="EMBL/GenBank/DDBJ databases">
        <authorList>
            <person name="Sheffer M."/>
        </authorList>
    </citation>
    <scope>NUCLEOTIDE SEQUENCE</scope>
</reference>
<protein>
    <recommendedName>
        <fullName evidence="2">TIL domain-containing protein</fullName>
    </recommendedName>
</protein>